<feature type="transmembrane region" description="Helical" evidence="9">
    <location>
        <begin position="67"/>
        <end position="85"/>
    </location>
</feature>
<dbReference type="RefSeq" id="WP_120726875.1">
    <property type="nucleotide sequence ID" value="NZ_RBAK01000002.1"/>
</dbReference>
<keyword evidence="9" id="KW-1133">Transmembrane helix</keyword>
<evidence type="ECO:0000256" key="3">
    <source>
        <dbReference type="ARBA" id="ARBA00022553"/>
    </source>
</evidence>
<dbReference type="Gene3D" id="1.20.5.1930">
    <property type="match status" value="1"/>
</dbReference>
<comment type="catalytic activity">
    <reaction evidence="1">
        <text>ATP + protein L-histidine = ADP + protein N-phospho-L-histidine.</text>
        <dbReference type="EC" id="2.7.13.3"/>
    </reaction>
</comment>
<dbReference type="PANTHER" id="PTHR24421:SF10">
    <property type="entry name" value="NITRATE_NITRITE SENSOR PROTEIN NARQ"/>
    <property type="match status" value="1"/>
</dbReference>
<dbReference type="Gene3D" id="3.30.565.10">
    <property type="entry name" value="Histidine kinase-like ATPase, C-terminal domain"/>
    <property type="match status" value="1"/>
</dbReference>
<dbReference type="PANTHER" id="PTHR24421">
    <property type="entry name" value="NITRATE/NITRITE SENSOR PROTEIN NARX-RELATED"/>
    <property type="match status" value="1"/>
</dbReference>
<dbReference type="AlphaFoldDB" id="A0A3A9ZPZ7"/>
<evidence type="ECO:0000313" key="11">
    <source>
        <dbReference type="EMBL" id="RKN49557.1"/>
    </source>
</evidence>
<reference evidence="11 12" key="1">
    <citation type="journal article" date="2004" name="Syst. Appl. Microbiol.">
        <title>Cryptoendolithic actinomycetes from antarctic sandstone rock samples: Micromonospora endolithica sp. nov. and two isolates related to Micromonospora coerulea Jensen 1932.</title>
        <authorList>
            <person name="Hirsch P."/>
            <person name="Mevs U."/>
            <person name="Kroppenstedt R.M."/>
            <person name="Schumann P."/>
            <person name="Stackebrandt E."/>
        </authorList>
    </citation>
    <scope>NUCLEOTIDE SEQUENCE [LARGE SCALE GENOMIC DNA]</scope>
    <source>
        <strain evidence="11 12">JCM 12677</strain>
    </source>
</reference>
<evidence type="ECO:0000256" key="5">
    <source>
        <dbReference type="ARBA" id="ARBA00022741"/>
    </source>
</evidence>
<evidence type="ECO:0000256" key="4">
    <source>
        <dbReference type="ARBA" id="ARBA00022679"/>
    </source>
</evidence>
<keyword evidence="7" id="KW-0067">ATP-binding</keyword>
<evidence type="ECO:0000313" key="12">
    <source>
        <dbReference type="Proteomes" id="UP000281726"/>
    </source>
</evidence>
<dbReference type="EC" id="2.7.13.3" evidence="2"/>
<evidence type="ECO:0000256" key="2">
    <source>
        <dbReference type="ARBA" id="ARBA00012438"/>
    </source>
</evidence>
<feature type="domain" description="Signal transduction histidine kinase subgroup 3 dimerisation and phosphoacceptor" evidence="10">
    <location>
        <begin position="205"/>
        <end position="269"/>
    </location>
</feature>
<evidence type="ECO:0000256" key="7">
    <source>
        <dbReference type="ARBA" id="ARBA00022840"/>
    </source>
</evidence>
<dbReference type="SUPFAM" id="SSF55874">
    <property type="entry name" value="ATPase domain of HSP90 chaperone/DNA topoisomerase II/histidine kinase"/>
    <property type="match status" value="1"/>
</dbReference>
<dbReference type="EMBL" id="RBAK01000002">
    <property type="protein sequence ID" value="RKN49557.1"/>
    <property type="molecule type" value="Genomic_DNA"/>
</dbReference>
<name>A0A3A9ZPZ7_9ACTN</name>
<keyword evidence="9" id="KW-0472">Membrane</keyword>
<gene>
    <name evidence="11" type="ORF">D7223_08790</name>
</gene>
<proteinExistence type="predicted"/>
<dbReference type="InterPro" id="IPR011712">
    <property type="entry name" value="Sig_transdc_His_kin_sub3_dim/P"/>
</dbReference>
<feature type="transmembrane region" description="Helical" evidence="9">
    <location>
        <begin position="31"/>
        <end position="47"/>
    </location>
</feature>
<dbReference type="InterPro" id="IPR036890">
    <property type="entry name" value="HATPase_C_sf"/>
</dbReference>
<keyword evidence="4" id="KW-0808">Transferase</keyword>
<dbReference type="Proteomes" id="UP000281726">
    <property type="component" value="Unassembled WGS sequence"/>
</dbReference>
<keyword evidence="9" id="KW-0812">Transmembrane</keyword>
<comment type="caution">
    <text evidence="11">The sequence shown here is derived from an EMBL/GenBank/DDBJ whole genome shotgun (WGS) entry which is preliminary data.</text>
</comment>
<dbReference type="GO" id="GO:0016020">
    <property type="term" value="C:membrane"/>
    <property type="evidence" value="ECO:0007669"/>
    <property type="project" value="InterPro"/>
</dbReference>
<dbReference type="GO" id="GO:0000155">
    <property type="term" value="F:phosphorelay sensor kinase activity"/>
    <property type="evidence" value="ECO:0007669"/>
    <property type="project" value="InterPro"/>
</dbReference>
<feature type="transmembrane region" description="Helical" evidence="9">
    <location>
        <begin position="124"/>
        <end position="144"/>
    </location>
</feature>
<protein>
    <recommendedName>
        <fullName evidence="2">histidine kinase</fullName>
        <ecNumber evidence="2">2.7.13.3</ecNumber>
    </recommendedName>
</protein>
<dbReference type="GO" id="GO:0005524">
    <property type="term" value="F:ATP binding"/>
    <property type="evidence" value="ECO:0007669"/>
    <property type="project" value="UniProtKB-KW"/>
</dbReference>
<keyword evidence="8" id="KW-0902">Two-component regulatory system</keyword>
<evidence type="ECO:0000259" key="10">
    <source>
        <dbReference type="Pfam" id="PF07730"/>
    </source>
</evidence>
<keyword evidence="5" id="KW-0547">Nucleotide-binding</keyword>
<accession>A0A3A9ZPZ7</accession>
<evidence type="ECO:0000256" key="1">
    <source>
        <dbReference type="ARBA" id="ARBA00000085"/>
    </source>
</evidence>
<organism evidence="11 12">
    <name type="scientific">Micromonospora endolithica</name>
    <dbReference type="NCBI Taxonomy" id="230091"/>
    <lineage>
        <taxon>Bacteria</taxon>
        <taxon>Bacillati</taxon>
        <taxon>Actinomycetota</taxon>
        <taxon>Actinomycetes</taxon>
        <taxon>Micromonosporales</taxon>
        <taxon>Micromonosporaceae</taxon>
        <taxon>Micromonospora</taxon>
    </lineage>
</organism>
<keyword evidence="3" id="KW-0597">Phosphoprotein</keyword>
<dbReference type="Pfam" id="PF07730">
    <property type="entry name" value="HisKA_3"/>
    <property type="match status" value="1"/>
</dbReference>
<keyword evidence="12" id="KW-1185">Reference proteome</keyword>
<feature type="transmembrane region" description="Helical" evidence="9">
    <location>
        <begin position="92"/>
        <end position="118"/>
    </location>
</feature>
<evidence type="ECO:0000256" key="6">
    <source>
        <dbReference type="ARBA" id="ARBA00022777"/>
    </source>
</evidence>
<sequence>MTSAAVPEHPWLLPGSLTAAPGRIRRTARDWVVDILFLLLSLGWVAAATLDAASPDPSFAAPLPERWMVPLDGAAGLLCCVLLWWRRRWPVALTLATLPLSAVSVAAAVPLLVLYFTVVVHRRTAVALAVTAAGLVTNFVFGLARPDLTMSYWAATAWGVVISLCVLAWGMFVRARRQLIVSLRERAERAETEQRLRVAQARQVERTRIAREMHDVLAHRISLLSLHAGALEFRPDAPPEEVARAAGVIRSSAHSALEDLREVIGVLRAEVPAEAAPDRPQPTLADLPTLLGESRSAGVRVEASDRVTGADRVPAAVGRSAYRIVQEGLTNARKHAAGARVAVELSGGPGEGLRVEVRNRWPVGGAGTDIPGTGTGLVGVAERVSLAGGHLEYGRDDAGDFRLAAWLPWPA</sequence>
<feature type="transmembrane region" description="Helical" evidence="9">
    <location>
        <begin position="151"/>
        <end position="172"/>
    </location>
</feature>
<dbReference type="OrthoDB" id="227596at2"/>
<keyword evidence="6 11" id="KW-0418">Kinase</keyword>
<evidence type="ECO:0000256" key="9">
    <source>
        <dbReference type="SAM" id="Phobius"/>
    </source>
</evidence>
<dbReference type="InterPro" id="IPR050482">
    <property type="entry name" value="Sensor_HK_TwoCompSys"/>
</dbReference>
<dbReference type="CDD" id="cd16917">
    <property type="entry name" value="HATPase_UhpB-NarQ-NarX-like"/>
    <property type="match status" value="1"/>
</dbReference>
<evidence type="ECO:0000256" key="8">
    <source>
        <dbReference type="ARBA" id="ARBA00023012"/>
    </source>
</evidence>
<dbReference type="GO" id="GO:0046983">
    <property type="term" value="F:protein dimerization activity"/>
    <property type="evidence" value="ECO:0007669"/>
    <property type="project" value="InterPro"/>
</dbReference>